<dbReference type="OrthoDB" id="1299052at2759"/>
<dbReference type="EMBL" id="MLFT02000012">
    <property type="protein sequence ID" value="PHT31437.1"/>
    <property type="molecule type" value="Genomic_DNA"/>
</dbReference>
<reference evidence="1 2" key="1">
    <citation type="journal article" date="2017" name="Genome Biol.">
        <title>New reference genome sequences of hot pepper reveal the massive evolution of plant disease-resistance genes by retroduplication.</title>
        <authorList>
            <person name="Kim S."/>
            <person name="Park J."/>
            <person name="Yeom S.I."/>
            <person name="Kim Y.M."/>
            <person name="Seo E."/>
            <person name="Kim K.T."/>
            <person name="Kim M.S."/>
            <person name="Lee J.M."/>
            <person name="Cheong K."/>
            <person name="Shin H.S."/>
            <person name="Kim S.B."/>
            <person name="Han K."/>
            <person name="Lee J."/>
            <person name="Park M."/>
            <person name="Lee H.A."/>
            <person name="Lee H.Y."/>
            <person name="Lee Y."/>
            <person name="Oh S."/>
            <person name="Lee J.H."/>
            <person name="Choi E."/>
            <person name="Choi E."/>
            <person name="Lee S.E."/>
            <person name="Jeon J."/>
            <person name="Kim H."/>
            <person name="Choi G."/>
            <person name="Song H."/>
            <person name="Lee J."/>
            <person name="Lee S.C."/>
            <person name="Kwon J.K."/>
            <person name="Lee H.Y."/>
            <person name="Koo N."/>
            <person name="Hong Y."/>
            <person name="Kim R.W."/>
            <person name="Kang W.H."/>
            <person name="Huh J.H."/>
            <person name="Kang B.C."/>
            <person name="Yang T.J."/>
            <person name="Lee Y.H."/>
            <person name="Bennetzen J.L."/>
            <person name="Choi D."/>
        </authorList>
    </citation>
    <scope>NUCLEOTIDE SEQUENCE [LARGE SCALE GENOMIC DNA]</scope>
    <source>
        <strain evidence="2">cv. PBC81</strain>
    </source>
</reference>
<dbReference type="AlphaFoldDB" id="A0A2G2VEQ0"/>
<comment type="caution">
    <text evidence="1">The sequence shown here is derived from an EMBL/GenBank/DDBJ whole genome shotgun (WGS) entry which is preliminary data.</text>
</comment>
<sequence>MDTEIEKLKLKTSEDKLKSIVMNQLTQQCAELCQSEDNKIPELEGDVGILHKTHNIYQSTSAGTLLDKINLSRLCKQEEDHELDEVRYKHGHLLPLMTSWTSTNSDRRYWSCPYMGSCDFWLWKDDYIDPRFKFVIPKLLGRIGELEESVESSANCAIYEHKIVDDKTTRITKSMEIKIDVNKIELPLDNFRMIRR</sequence>
<evidence type="ECO:0000313" key="2">
    <source>
        <dbReference type="Proteomes" id="UP000224567"/>
    </source>
</evidence>
<protein>
    <submittedName>
        <fullName evidence="1">Uncharacterized protein</fullName>
    </submittedName>
</protein>
<dbReference type="Proteomes" id="UP000224567">
    <property type="component" value="Unassembled WGS sequence"/>
</dbReference>
<organism evidence="1 2">
    <name type="scientific">Capsicum baccatum</name>
    <name type="common">Peruvian pepper</name>
    <dbReference type="NCBI Taxonomy" id="33114"/>
    <lineage>
        <taxon>Eukaryota</taxon>
        <taxon>Viridiplantae</taxon>
        <taxon>Streptophyta</taxon>
        <taxon>Embryophyta</taxon>
        <taxon>Tracheophyta</taxon>
        <taxon>Spermatophyta</taxon>
        <taxon>Magnoliopsida</taxon>
        <taxon>eudicotyledons</taxon>
        <taxon>Gunneridae</taxon>
        <taxon>Pentapetalae</taxon>
        <taxon>asterids</taxon>
        <taxon>lamiids</taxon>
        <taxon>Solanales</taxon>
        <taxon>Solanaceae</taxon>
        <taxon>Solanoideae</taxon>
        <taxon>Capsiceae</taxon>
        <taxon>Capsicum</taxon>
    </lineage>
</organism>
<evidence type="ECO:0000313" key="1">
    <source>
        <dbReference type="EMBL" id="PHT31437.1"/>
    </source>
</evidence>
<keyword evidence="2" id="KW-1185">Reference proteome</keyword>
<name>A0A2G2VEQ0_CAPBA</name>
<proteinExistence type="predicted"/>
<gene>
    <name evidence="1" type="ORF">CQW23_27774</name>
</gene>
<dbReference type="STRING" id="33114.A0A2G2VEQ0"/>
<accession>A0A2G2VEQ0</accession>
<reference evidence="2" key="2">
    <citation type="journal article" date="2017" name="J. Anim. Genet.">
        <title>Multiple reference genome sequences of hot pepper reveal the massive evolution of plant disease resistance genes by retroduplication.</title>
        <authorList>
            <person name="Kim S."/>
            <person name="Park J."/>
            <person name="Yeom S.-I."/>
            <person name="Kim Y.-M."/>
            <person name="Seo E."/>
            <person name="Kim K.-T."/>
            <person name="Kim M.-S."/>
            <person name="Lee J.M."/>
            <person name="Cheong K."/>
            <person name="Shin H.-S."/>
            <person name="Kim S.-B."/>
            <person name="Han K."/>
            <person name="Lee J."/>
            <person name="Park M."/>
            <person name="Lee H.-A."/>
            <person name="Lee H.-Y."/>
            <person name="Lee Y."/>
            <person name="Oh S."/>
            <person name="Lee J.H."/>
            <person name="Choi E."/>
            <person name="Choi E."/>
            <person name="Lee S.E."/>
            <person name="Jeon J."/>
            <person name="Kim H."/>
            <person name="Choi G."/>
            <person name="Song H."/>
            <person name="Lee J."/>
            <person name="Lee S.-C."/>
            <person name="Kwon J.-K."/>
            <person name="Lee H.-Y."/>
            <person name="Koo N."/>
            <person name="Hong Y."/>
            <person name="Kim R.W."/>
            <person name="Kang W.-H."/>
            <person name="Huh J.H."/>
            <person name="Kang B.-C."/>
            <person name="Yang T.-J."/>
            <person name="Lee Y.-H."/>
            <person name="Bennetzen J.L."/>
            <person name="Choi D."/>
        </authorList>
    </citation>
    <scope>NUCLEOTIDE SEQUENCE [LARGE SCALE GENOMIC DNA]</scope>
    <source>
        <strain evidence="2">cv. PBC81</strain>
    </source>
</reference>